<proteinExistence type="predicted"/>
<evidence type="ECO:0000313" key="3">
    <source>
        <dbReference type="EMBL" id="PNG21055.1"/>
    </source>
</evidence>
<keyword evidence="2" id="KW-0472">Membrane</keyword>
<organism evidence="3 4">
    <name type="scientific">Streptomyces cahuitamycinicus</name>
    <dbReference type="NCBI Taxonomy" id="2070367"/>
    <lineage>
        <taxon>Bacteria</taxon>
        <taxon>Bacillati</taxon>
        <taxon>Actinomycetota</taxon>
        <taxon>Actinomycetes</taxon>
        <taxon>Kitasatosporales</taxon>
        <taxon>Streptomycetaceae</taxon>
        <taxon>Streptomyces</taxon>
    </lineage>
</organism>
<feature type="transmembrane region" description="Helical" evidence="2">
    <location>
        <begin position="87"/>
        <end position="111"/>
    </location>
</feature>
<comment type="caution">
    <text evidence="3">The sequence shown here is derived from an EMBL/GenBank/DDBJ whole genome shotgun (WGS) entry which is preliminary data.</text>
</comment>
<keyword evidence="2" id="KW-1133">Transmembrane helix</keyword>
<accession>A0A2N8TPW3</accession>
<evidence type="ECO:0000313" key="4">
    <source>
        <dbReference type="Proteomes" id="UP000235943"/>
    </source>
</evidence>
<dbReference type="AlphaFoldDB" id="A0A2N8TPW3"/>
<evidence type="ECO:0008006" key="5">
    <source>
        <dbReference type="Google" id="ProtNLM"/>
    </source>
</evidence>
<feature type="compositionally biased region" description="Polar residues" evidence="1">
    <location>
        <begin position="135"/>
        <end position="145"/>
    </location>
</feature>
<gene>
    <name evidence="3" type="ORF">C1J00_16875</name>
</gene>
<dbReference type="Proteomes" id="UP000235943">
    <property type="component" value="Unassembled WGS sequence"/>
</dbReference>
<keyword evidence="2" id="KW-0812">Transmembrane</keyword>
<sequence length="158" mass="16776">MEHSDTQRTAQTTNWQVMSDELAEATAKEIIRNALHGEERVSTAPVRQPDHRIVPAWAAGVAVASIGVGAGITGFGCGVWLACKGFAAVSLMSVLFVTLPIAAVAAVVVAVSSAIRAAKAAHTEHHHHYKGDVFQDNSQHSSKNNGLIAHTKNDHRRG</sequence>
<protein>
    <recommendedName>
        <fullName evidence="5">Transmembrane protein</fullName>
    </recommendedName>
</protein>
<name>A0A2N8TPW3_9ACTN</name>
<dbReference type="RefSeq" id="WP_102909899.1">
    <property type="nucleotide sequence ID" value="NZ_POUC01000107.1"/>
</dbReference>
<evidence type="ECO:0000256" key="2">
    <source>
        <dbReference type="SAM" id="Phobius"/>
    </source>
</evidence>
<keyword evidence="4" id="KW-1185">Reference proteome</keyword>
<dbReference type="EMBL" id="POUC01000107">
    <property type="protein sequence ID" value="PNG21055.1"/>
    <property type="molecule type" value="Genomic_DNA"/>
</dbReference>
<dbReference type="OrthoDB" id="4158356at2"/>
<evidence type="ECO:0000256" key="1">
    <source>
        <dbReference type="SAM" id="MobiDB-lite"/>
    </source>
</evidence>
<feature type="region of interest" description="Disordered" evidence="1">
    <location>
        <begin position="126"/>
        <end position="158"/>
    </location>
</feature>
<reference evidence="3 4" key="1">
    <citation type="submission" date="2018-01" db="EMBL/GenBank/DDBJ databases">
        <title>Draft genome sequence of Streptomyces sp. 13K301.</title>
        <authorList>
            <person name="Sahin N."/>
            <person name="Saygin H."/>
            <person name="Ay H."/>
        </authorList>
    </citation>
    <scope>NUCLEOTIDE SEQUENCE [LARGE SCALE GENOMIC DNA]</scope>
    <source>
        <strain evidence="3 4">13K301</strain>
    </source>
</reference>
<feature type="transmembrane region" description="Helical" evidence="2">
    <location>
        <begin position="57"/>
        <end position="81"/>
    </location>
</feature>